<dbReference type="InterPro" id="IPR032821">
    <property type="entry name" value="PKS_assoc"/>
</dbReference>
<dbReference type="InterPro" id="IPR020806">
    <property type="entry name" value="PKS_PP-bd"/>
</dbReference>
<keyword evidence="3" id="KW-0808">Transferase</keyword>
<dbReference type="SMART" id="SM01294">
    <property type="entry name" value="PKS_PP_betabranch"/>
    <property type="match status" value="1"/>
</dbReference>
<dbReference type="InterPro" id="IPR036736">
    <property type="entry name" value="ACP-like_sf"/>
</dbReference>
<dbReference type="PANTHER" id="PTHR43775:SF37">
    <property type="entry name" value="SI:DKEY-61P9.11"/>
    <property type="match status" value="1"/>
</dbReference>
<dbReference type="Pfam" id="PF00109">
    <property type="entry name" value="ketoacyl-synt"/>
    <property type="match status" value="2"/>
</dbReference>
<dbReference type="SMART" id="SM00823">
    <property type="entry name" value="PKS_PP"/>
    <property type="match status" value="2"/>
</dbReference>
<dbReference type="InterPro" id="IPR000182">
    <property type="entry name" value="GNAT_dom"/>
</dbReference>
<dbReference type="InterPro" id="IPR020841">
    <property type="entry name" value="PKS_Beta-ketoAc_synthase_dom"/>
</dbReference>
<dbReference type="GO" id="GO:0031177">
    <property type="term" value="F:phosphopantetheine binding"/>
    <property type="evidence" value="ECO:0007669"/>
    <property type="project" value="InterPro"/>
</dbReference>
<dbReference type="SUPFAM" id="SSF55729">
    <property type="entry name" value="Acyl-CoA N-acyltransferases (Nat)"/>
    <property type="match status" value="1"/>
</dbReference>
<keyword evidence="1" id="KW-0596">Phosphopantetheine</keyword>
<organism evidence="5 6">
    <name type="scientific">Chitinophaga solisilvae</name>
    <dbReference type="NCBI Taxonomy" id="1233460"/>
    <lineage>
        <taxon>Bacteria</taxon>
        <taxon>Pseudomonadati</taxon>
        <taxon>Bacteroidota</taxon>
        <taxon>Chitinophagia</taxon>
        <taxon>Chitinophagales</taxon>
        <taxon>Chitinophagaceae</taxon>
        <taxon>Chitinophaga</taxon>
    </lineage>
</organism>
<dbReference type="SMART" id="SM00822">
    <property type="entry name" value="PKS_KR"/>
    <property type="match status" value="1"/>
</dbReference>
<dbReference type="SUPFAM" id="SSF53901">
    <property type="entry name" value="Thiolase-like"/>
    <property type="match status" value="2"/>
</dbReference>
<dbReference type="InterPro" id="IPR036291">
    <property type="entry name" value="NAD(P)-bd_dom_sf"/>
</dbReference>
<dbReference type="Proteomes" id="UP000281028">
    <property type="component" value="Unassembled WGS sequence"/>
</dbReference>
<comment type="caution">
    <text evidence="5">The sequence shown here is derived from an EMBL/GenBank/DDBJ whole genome shotgun (WGS) entry which is preliminary data.</text>
</comment>
<dbReference type="Gene3D" id="3.40.630.30">
    <property type="match status" value="1"/>
</dbReference>
<evidence type="ECO:0000256" key="1">
    <source>
        <dbReference type="ARBA" id="ARBA00022450"/>
    </source>
</evidence>
<dbReference type="CDD" id="cd08953">
    <property type="entry name" value="KR_2_SDR_x"/>
    <property type="match status" value="1"/>
</dbReference>
<comment type="function">
    <text evidence="4">Involved in production of the polyketide antibiotic thailandamide.</text>
</comment>
<dbReference type="InterPro" id="IPR016181">
    <property type="entry name" value="Acyl_CoA_acyltransferase"/>
</dbReference>
<dbReference type="Pfam" id="PF23525">
    <property type="entry name" value="Methyltransf_36"/>
    <property type="match status" value="1"/>
</dbReference>
<dbReference type="GO" id="GO:0005886">
    <property type="term" value="C:plasma membrane"/>
    <property type="evidence" value="ECO:0007669"/>
    <property type="project" value="TreeGrafter"/>
</dbReference>
<dbReference type="PROSITE" id="PS52004">
    <property type="entry name" value="KS3_2"/>
    <property type="match status" value="2"/>
</dbReference>
<dbReference type="Pfam" id="PF08659">
    <property type="entry name" value="KR"/>
    <property type="match status" value="1"/>
</dbReference>
<protein>
    <submittedName>
        <fullName evidence="5">SDR family NAD(P)-dependent oxidoreductase</fullName>
    </submittedName>
</protein>
<dbReference type="InterPro" id="IPR056395">
    <property type="entry name" value="WH_AprA"/>
</dbReference>
<dbReference type="Pfam" id="PF16197">
    <property type="entry name" value="KAsynt_C_assoc"/>
    <property type="match status" value="1"/>
</dbReference>
<evidence type="ECO:0000256" key="3">
    <source>
        <dbReference type="ARBA" id="ARBA00022679"/>
    </source>
</evidence>
<dbReference type="GO" id="GO:0004315">
    <property type="term" value="F:3-oxoacyl-[acyl-carrier-protein] synthase activity"/>
    <property type="evidence" value="ECO:0007669"/>
    <property type="project" value="InterPro"/>
</dbReference>
<evidence type="ECO:0000313" key="6">
    <source>
        <dbReference type="Proteomes" id="UP000281028"/>
    </source>
</evidence>
<dbReference type="Gene3D" id="1.10.1240.100">
    <property type="match status" value="1"/>
</dbReference>
<dbReference type="Pfam" id="PF02801">
    <property type="entry name" value="Ketoacyl-synt_C"/>
    <property type="match status" value="2"/>
</dbReference>
<dbReference type="Gene3D" id="3.40.50.720">
    <property type="entry name" value="NAD(P)-binding Rossmann-like Domain"/>
    <property type="match status" value="1"/>
</dbReference>
<dbReference type="GO" id="GO:0006633">
    <property type="term" value="P:fatty acid biosynthetic process"/>
    <property type="evidence" value="ECO:0007669"/>
    <property type="project" value="InterPro"/>
</dbReference>
<dbReference type="GO" id="GO:0005737">
    <property type="term" value="C:cytoplasm"/>
    <property type="evidence" value="ECO:0007669"/>
    <property type="project" value="TreeGrafter"/>
</dbReference>
<reference evidence="5" key="1">
    <citation type="submission" date="2020-05" db="EMBL/GenBank/DDBJ databases">
        <title>Chitinophaga laudate sp. nov., isolated from a tropical peat swamp.</title>
        <authorList>
            <person name="Goh C.B.S."/>
            <person name="Lee M.S."/>
            <person name="Parimannan S."/>
            <person name="Pasbakhsh P."/>
            <person name="Yule C.M."/>
            <person name="Rajandas H."/>
            <person name="Loke S."/>
            <person name="Croft L."/>
            <person name="Tan J.B.L."/>
        </authorList>
    </citation>
    <scope>NUCLEOTIDE SEQUENCE</scope>
    <source>
        <strain evidence="5">Mgbs1</strain>
    </source>
</reference>
<sequence>MLSVLNNYAHGFAAIPVIASCIKRGLFHTLNERPDISFTEVTLQLQANPGYLRIALHMLESMGWLVRNSQDGYRLSVEADQRLFIPPDIMELMHFPWQEYLQGTAGAYSLEKWISAAIQQWHAPGKPVSIFLDGMLVLPLLLSLRKAGLLQEETLFSALSPQVRKELTVLFLHKGWAVENAGGIGFSDTGRYLAERIFIAATLASYRPMLQQIDEVIFGDCKAVFERDKTGSERHVDRTLNVQGSGFQHEKYFSDMEDIIIGLFNREPLDQQPRYIADMGCGNGTLLKKLYRIVQEKTIRGKALDAFPLTLIGADYNNEALAETAITLKDIDHRLVKSDIGDPARMIADLQAAGITDVENILHVRSFLDHDRPYIPAGTAAAVDVSAFPCNAVFTDVAGKEIPVKETIKSLIAHLQRWSAITGRHGLALLEVHCLPPAIVHRFLDRTESLHFDTYHRFSQQLLVEANTFIMAAAYAGLFPHPAYFGKYPRTMPFSRITLSYLERRNYTVRYARPEDLPALIALEAANWAEHLCTPAAVVRKRLEIYPEGQLVLEMDGEISGVIYSQRIMQVQELQTTTIDAVDDLHQKDGHIIQLMGLYILPRKQYMNLGDQLLEFMLQLCSLLPGVETVAGITRCKDYEQHQGTAYADYIHLRNDRGTLTDTTLRFHAMHGARILSPVPGYRPKDTQNKGFGVLLTYDLYRRERKDNVITAQPEPESVYIRDKTAVTAFITDTILFILRKPDRNGFSLERPLMEMGLDSADLLELSERISREYNIPLEPSFFFEHSSGDRIISYLIAGDSARNRAAAVKEATAAAEITAPGHTHTDVAIIGVACRLPGNISNKEQFWELLKEGRSAIGKMPEGRWQWPATIDPVHTHKGIDQGGYLEEIAAFDPSFFRITPKEAELMDPQQRFLLEMTWECMEHAGYPAKSFAGSDTGVFIGASGADYSRLLDQHPESAGAHYGIGSSMSMLPNRLSYFYDLHGPSMQLDTACSSSLLAVHEAVKSIRAGECTLALAGGIHLMCHPANGIAYYKAGMLSPDGKCSSFDEAANGYVRGEGAVVLLLKPLQQAQQDKDHIYAVIKGSATNHGGLAGGITVPNPVQHAGLLSAAFKDAGVLPQTISYIETHGTGTSLGDPIEIAGLKEAFAGVDITAKCALGAVKTNIGHLEAAAGIAGLLKVLLCMQHKQLPASLHFRQQNKHFSITGTPFFFIDRHQPWLQHGPQPVRAGVSSFGSGGTNVHVVLEEAPVVAAMSAITPSPCYLICLSARTTEALLEKQQQLLHWLEQEEDNYPLAAVAATLLLRRDHFHLRAAYVVSDLRMLKEKLMQVLSKGQADAYFQDNTGEKGRQLQPLFRQLGQSIIKELQDHRHLAATEYSDKLMALAELYVKGYELNWKSLSDEMPSVPLPVYPFTRERYWIPEQPVIPVIRERINEKTAAVRRTYFLEKQWESAALVETPVSAVHPPVIISVADTQRLAEALTRHFPGSYIVNADADLIFHSAGYSGCIDLTGCSAQMVSPERWLPLLQQLAAEARESGHLLLAVSRGLEAVQDTTRNRSGALAAGLFRMLQSEYRQLRSRHMDVAADLPDSQLASMIAQEYYHGGHEAEVAYRNGVRYQSVLSEAALPVTEADRLQFNADEVLLITGGTRGIGLLCAKHFISRYGVKKLILLGRRPLSPDDPQLASIAGLGAQVEVITTPLTDQHALEHQLAQLETRLGRIAGVIHSAGLLDPHNPAFIRKRKEDMEAVLSPKTEGLSTLYRIFGNRPLRCFVLFSSVSAIIPSLGAGQADYAMANAWMDYLSAAHTGISPLVSIQWPSWKETGIGEITSRAYQDTGLLTLLNTEGLSLLDQVLQSGRQGVIMAVVASAQAFKPAELLHFPAVTSVAKTSVVHKENHNGASISSATTQWLLELFSEELKIPVSKLDADTAFQDYGVDSILLSQLLRRINQEIAAPLDPSLLFEYPTLSSLSGWLVAHHAADLPVNNTHVNSKEERHAPPAASPAAAPVKQPLARFSGDIAVVGMSCRFAGADNLDAYWDLLSAGRSGLAQVSTTQDGRAVYGGMLQRKKTIDPDFFLIPPADAAAMDPQALLLLEESLRVIYHAGYRHTVFKDTRTGVYIGGRSQHQPSALALSAARNPVVAVGQNYLAANISQFFDLRGPAVVVDTACSSALVSLHMACQALQTGDIDTALAGGVSLLESGGVMELFEQRGLLNNGPFFHVFDQRAAGVLLSEGAGMVMLKRVEDAEASGDHIYGVIRAVAVNNDGRTAGPASPNLQAQKAVMQEALQRSGYRATDITYIEANGSGTEVTDLLELKAVSEVYRNGLKVPCGLGCIKPNIGHPLCAEGMAGLIKVLLMLHHREQVPFLSGQQAMRYYDFTSSPFEFNREHRSWAAAPAVAGLNCFADGGTNVHVIITTGTDIRNASGTRQPLPLPDTGKVSPVHNPEKVSIENLQKTPVADHVKQLPMIWETF</sequence>
<dbReference type="InterPro" id="IPR013968">
    <property type="entry name" value="PKS_KR"/>
</dbReference>
<evidence type="ECO:0000256" key="2">
    <source>
        <dbReference type="ARBA" id="ARBA00022553"/>
    </source>
</evidence>
<dbReference type="CDD" id="cd00833">
    <property type="entry name" value="PKS"/>
    <property type="match status" value="2"/>
</dbReference>
<dbReference type="InterPro" id="IPR014030">
    <property type="entry name" value="Ketoacyl_synth_N"/>
</dbReference>
<dbReference type="InterPro" id="IPR009081">
    <property type="entry name" value="PP-bd_ACP"/>
</dbReference>
<dbReference type="InterPro" id="IPR018201">
    <property type="entry name" value="Ketoacyl_synth_AS"/>
</dbReference>
<dbReference type="FunFam" id="3.40.47.10:FF:000019">
    <property type="entry name" value="Polyketide synthase type I"/>
    <property type="match status" value="1"/>
</dbReference>
<keyword evidence="6" id="KW-1185">Reference proteome</keyword>
<dbReference type="OrthoDB" id="4317020at2"/>
<dbReference type="EMBL" id="RIAR02000001">
    <property type="protein sequence ID" value="NSL86222.1"/>
    <property type="molecule type" value="Genomic_DNA"/>
</dbReference>
<name>A0A3S1BP46_9BACT</name>
<accession>A0A3S1BP46</accession>
<dbReference type="PROSITE" id="PS00606">
    <property type="entry name" value="KS3_1"/>
    <property type="match status" value="2"/>
</dbReference>
<gene>
    <name evidence="5" type="ORF">ECE50_005245</name>
</gene>
<dbReference type="InterPro" id="IPR057326">
    <property type="entry name" value="KR_dom"/>
</dbReference>
<evidence type="ECO:0000313" key="5">
    <source>
        <dbReference type="EMBL" id="NSL86222.1"/>
    </source>
</evidence>
<dbReference type="SUPFAM" id="SSF47336">
    <property type="entry name" value="ACP-like"/>
    <property type="match status" value="2"/>
</dbReference>
<dbReference type="InterPro" id="IPR056393">
    <property type="entry name" value="AprA-like_MT2"/>
</dbReference>
<dbReference type="InterPro" id="IPR050091">
    <property type="entry name" value="PKS_NRPS_Biosynth_Enz"/>
</dbReference>
<dbReference type="Gene3D" id="3.40.47.10">
    <property type="match status" value="2"/>
</dbReference>
<keyword evidence="2" id="KW-0597">Phosphoprotein</keyword>
<dbReference type="Pfam" id="PF00550">
    <property type="entry name" value="PP-binding"/>
    <property type="match status" value="2"/>
</dbReference>
<proteinExistence type="predicted"/>
<dbReference type="PANTHER" id="PTHR43775">
    <property type="entry name" value="FATTY ACID SYNTHASE"/>
    <property type="match status" value="1"/>
</dbReference>
<dbReference type="PROSITE" id="PS50075">
    <property type="entry name" value="CARRIER"/>
    <property type="match status" value="2"/>
</dbReference>
<dbReference type="Gene3D" id="1.10.10.10">
    <property type="entry name" value="Winged helix-like DNA-binding domain superfamily/Winged helix DNA-binding domain"/>
    <property type="match status" value="1"/>
</dbReference>
<dbReference type="GO" id="GO:0071770">
    <property type="term" value="P:DIM/DIP cell wall layer assembly"/>
    <property type="evidence" value="ECO:0007669"/>
    <property type="project" value="TreeGrafter"/>
</dbReference>
<dbReference type="InterPro" id="IPR036388">
    <property type="entry name" value="WH-like_DNA-bd_sf"/>
</dbReference>
<dbReference type="Pfam" id="PF23526">
    <property type="entry name" value="AprA_N"/>
    <property type="match status" value="1"/>
</dbReference>
<dbReference type="InterPro" id="IPR016039">
    <property type="entry name" value="Thiolase-like"/>
</dbReference>
<dbReference type="SUPFAM" id="SSF51735">
    <property type="entry name" value="NAD(P)-binding Rossmann-fold domains"/>
    <property type="match status" value="2"/>
</dbReference>
<dbReference type="Pfam" id="PF23589">
    <property type="entry name" value="WHD_AprA"/>
    <property type="match status" value="1"/>
</dbReference>
<dbReference type="Gene3D" id="1.10.1200.10">
    <property type="entry name" value="ACP-like"/>
    <property type="match status" value="2"/>
</dbReference>
<dbReference type="InterPro" id="IPR014031">
    <property type="entry name" value="Ketoacyl_synth_C"/>
</dbReference>
<dbReference type="SMART" id="SM00825">
    <property type="entry name" value="PKS_KS"/>
    <property type="match status" value="2"/>
</dbReference>
<dbReference type="InterPro" id="IPR056394">
    <property type="entry name" value="AprA-like_N"/>
</dbReference>
<dbReference type="GO" id="GO:0004312">
    <property type="term" value="F:fatty acid synthase activity"/>
    <property type="evidence" value="ECO:0007669"/>
    <property type="project" value="TreeGrafter"/>
</dbReference>
<dbReference type="PROSITE" id="PS51186">
    <property type="entry name" value="GNAT"/>
    <property type="match status" value="1"/>
</dbReference>
<evidence type="ECO:0000256" key="4">
    <source>
        <dbReference type="ARBA" id="ARBA00054155"/>
    </source>
</evidence>